<evidence type="ECO:0000256" key="2">
    <source>
        <dbReference type="ARBA" id="ARBA00011838"/>
    </source>
</evidence>
<dbReference type="NCBIfam" id="TIGR01066">
    <property type="entry name" value="rplM_bact"/>
    <property type="match status" value="1"/>
</dbReference>
<evidence type="ECO:0000256" key="7">
    <source>
        <dbReference type="RuleBase" id="RU003877"/>
    </source>
</evidence>
<evidence type="ECO:0000256" key="6">
    <source>
        <dbReference type="HAMAP-Rule" id="MF_01366"/>
    </source>
</evidence>
<dbReference type="GO" id="GO:0006412">
    <property type="term" value="P:translation"/>
    <property type="evidence" value="ECO:0007669"/>
    <property type="project" value="UniProtKB-UniRule"/>
</dbReference>
<dbReference type="RefSeq" id="WP_237379636.1">
    <property type="nucleotide sequence ID" value="NZ_CP071793.1"/>
</dbReference>
<organism evidence="9 10">
    <name type="scientific">Sulfidibacter corallicola</name>
    <dbReference type="NCBI Taxonomy" id="2818388"/>
    <lineage>
        <taxon>Bacteria</taxon>
        <taxon>Pseudomonadati</taxon>
        <taxon>Acidobacteriota</taxon>
        <taxon>Holophagae</taxon>
        <taxon>Acanthopleuribacterales</taxon>
        <taxon>Acanthopleuribacteraceae</taxon>
        <taxon>Sulfidibacter</taxon>
    </lineage>
</organism>
<evidence type="ECO:0000256" key="8">
    <source>
        <dbReference type="RuleBase" id="RU003878"/>
    </source>
</evidence>
<dbReference type="EMBL" id="CP071793">
    <property type="protein sequence ID" value="QTD50005.1"/>
    <property type="molecule type" value="Genomic_DNA"/>
</dbReference>
<protein>
    <recommendedName>
        <fullName evidence="5 6">Large ribosomal subunit protein uL13</fullName>
    </recommendedName>
</protein>
<dbReference type="Gene3D" id="3.90.1180.10">
    <property type="entry name" value="Ribosomal protein L13"/>
    <property type="match status" value="1"/>
</dbReference>
<sequence length="144" mass="16291">MSTYFPSKESVERKWYVVDAEGKPIGRVASSVARILMGKHKPIYTPHIDTGDHVIIINADKVRFTGKKLQFKVYRRHSSRPGSLKTITAGHLLQKHPIRPLEIAIKGMLPKTKMGRAMYRKLKVYAGTNHPHAAQQPEALELNI</sequence>
<dbReference type="GO" id="GO:0017148">
    <property type="term" value="P:negative regulation of translation"/>
    <property type="evidence" value="ECO:0007669"/>
    <property type="project" value="TreeGrafter"/>
</dbReference>
<dbReference type="InterPro" id="IPR005823">
    <property type="entry name" value="Ribosomal_uL13_bac-type"/>
</dbReference>
<dbReference type="FunFam" id="3.90.1180.10:FF:000001">
    <property type="entry name" value="50S ribosomal protein L13"/>
    <property type="match status" value="1"/>
</dbReference>
<dbReference type="InterPro" id="IPR036899">
    <property type="entry name" value="Ribosomal_uL13_sf"/>
</dbReference>
<dbReference type="GO" id="GO:0003735">
    <property type="term" value="F:structural constituent of ribosome"/>
    <property type="evidence" value="ECO:0007669"/>
    <property type="project" value="InterPro"/>
</dbReference>
<dbReference type="PANTHER" id="PTHR11545:SF2">
    <property type="entry name" value="LARGE RIBOSOMAL SUBUNIT PROTEIN UL13M"/>
    <property type="match status" value="1"/>
</dbReference>
<keyword evidence="4 6" id="KW-0687">Ribonucleoprotein</keyword>
<dbReference type="InterPro" id="IPR023563">
    <property type="entry name" value="Ribosomal_uL13_CS"/>
</dbReference>
<name>A0A8A4TTZ6_SULCO</name>
<dbReference type="InterPro" id="IPR005822">
    <property type="entry name" value="Ribosomal_uL13"/>
</dbReference>
<proteinExistence type="inferred from homology"/>
<keyword evidence="10" id="KW-1185">Reference proteome</keyword>
<dbReference type="KEGG" id="scor:J3U87_30855"/>
<comment type="subunit">
    <text evidence="2 6">Part of the 50S ribosomal subunit.</text>
</comment>
<keyword evidence="3 6" id="KW-0689">Ribosomal protein</keyword>
<evidence type="ECO:0000256" key="5">
    <source>
        <dbReference type="ARBA" id="ARBA00035201"/>
    </source>
</evidence>
<evidence type="ECO:0000313" key="9">
    <source>
        <dbReference type="EMBL" id="QTD50005.1"/>
    </source>
</evidence>
<evidence type="ECO:0000313" key="10">
    <source>
        <dbReference type="Proteomes" id="UP000663929"/>
    </source>
</evidence>
<dbReference type="Proteomes" id="UP000663929">
    <property type="component" value="Chromosome"/>
</dbReference>
<dbReference type="PANTHER" id="PTHR11545">
    <property type="entry name" value="RIBOSOMAL PROTEIN L13"/>
    <property type="match status" value="1"/>
</dbReference>
<dbReference type="PIRSF" id="PIRSF002181">
    <property type="entry name" value="Ribosomal_L13"/>
    <property type="match status" value="1"/>
</dbReference>
<evidence type="ECO:0000256" key="3">
    <source>
        <dbReference type="ARBA" id="ARBA00022980"/>
    </source>
</evidence>
<accession>A0A8A4TTZ6</accession>
<gene>
    <name evidence="6 8 9" type="primary">rplM</name>
    <name evidence="9" type="ORF">J3U87_30855</name>
</gene>
<dbReference type="GO" id="GO:0022625">
    <property type="term" value="C:cytosolic large ribosomal subunit"/>
    <property type="evidence" value="ECO:0007669"/>
    <property type="project" value="TreeGrafter"/>
</dbReference>
<dbReference type="CDD" id="cd00392">
    <property type="entry name" value="Ribosomal_L13"/>
    <property type="match status" value="1"/>
</dbReference>
<dbReference type="HAMAP" id="MF_01366">
    <property type="entry name" value="Ribosomal_uL13"/>
    <property type="match status" value="1"/>
</dbReference>
<dbReference type="Pfam" id="PF00572">
    <property type="entry name" value="Ribosomal_L13"/>
    <property type="match status" value="1"/>
</dbReference>
<comment type="similarity">
    <text evidence="1 6 7">Belongs to the universal ribosomal protein uL13 family.</text>
</comment>
<dbReference type="SUPFAM" id="SSF52161">
    <property type="entry name" value="Ribosomal protein L13"/>
    <property type="match status" value="1"/>
</dbReference>
<evidence type="ECO:0000256" key="1">
    <source>
        <dbReference type="ARBA" id="ARBA00006227"/>
    </source>
</evidence>
<evidence type="ECO:0000256" key="4">
    <source>
        <dbReference type="ARBA" id="ARBA00023274"/>
    </source>
</evidence>
<dbReference type="PROSITE" id="PS00783">
    <property type="entry name" value="RIBOSOMAL_L13"/>
    <property type="match status" value="1"/>
</dbReference>
<comment type="function">
    <text evidence="6 8">This protein is one of the early assembly proteins of the 50S ribosomal subunit, although it is not seen to bind rRNA by itself. It is important during the early stages of 50S assembly.</text>
</comment>
<dbReference type="GO" id="GO:0003729">
    <property type="term" value="F:mRNA binding"/>
    <property type="evidence" value="ECO:0007669"/>
    <property type="project" value="TreeGrafter"/>
</dbReference>
<reference evidence="9" key="1">
    <citation type="submission" date="2021-03" db="EMBL/GenBank/DDBJ databases">
        <title>Acanthopleuribacteraceae sp. M133.</title>
        <authorList>
            <person name="Wang G."/>
        </authorList>
    </citation>
    <scope>NUCLEOTIDE SEQUENCE</scope>
    <source>
        <strain evidence="9">M133</strain>
    </source>
</reference>
<dbReference type="AlphaFoldDB" id="A0A8A4TTZ6"/>